<dbReference type="STRING" id="36646.A0A1V6V9I7"/>
<dbReference type="AlphaFoldDB" id="A0A1V6V9I7"/>
<proteinExistence type="predicted"/>
<evidence type="ECO:0000313" key="2">
    <source>
        <dbReference type="Proteomes" id="UP000191500"/>
    </source>
</evidence>
<dbReference type="Proteomes" id="UP000191500">
    <property type="component" value="Unassembled WGS sequence"/>
</dbReference>
<organism evidence="1 2">
    <name type="scientific">Penicillium coprophilum</name>
    <dbReference type="NCBI Taxonomy" id="36646"/>
    <lineage>
        <taxon>Eukaryota</taxon>
        <taxon>Fungi</taxon>
        <taxon>Dikarya</taxon>
        <taxon>Ascomycota</taxon>
        <taxon>Pezizomycotina</taxon>
        <taxon>Eurotiomycetes</taxon>
        <taxon>Eurotiomycetidae</taxon>
        <taxon>Eurotiales</taxon>
        <taxon>Aspergillaceae</taxon>
        <taxon>Penicillium</taxon>
    </lineage>
</organism>
<comment type="caution">
    <text evidence="1">The sequence shown here is derived from an EMBL/GenBank/DDBJ whole genome shotgun (WGS) entry which is preliminary data.</text>
</comment>
<evidence type="ECO:0000313" key="1">
    <source>
        <dbReference type="EMBL" id="OQE47326.1"/>
    </source>
</evidence>
<protein>
    <submittedName>
        <fullName evidence="1">Uncharacterized protein</fullName>
    </submittedName>
</protein>
<dbReference type="EMBL" id="MDDG01000001">
    <property type="protein sequence ID" value="OQE47326.1"/>
    <property type="molecule type" value="Genomic_DNA"/>
</dbReference>
<sequence>MASMPQQPGKPPPPCPAWVFSINSNTHVAKDRCWFGKDYIPFRSHVTDMGGGSVEVIGMGTVNITTMSSPTQTDQDSHSSISLKNVLHTPAMLCNIIGGPITNNHTIVCGPTTSTSSGRIMDDSDGRTVAYFKSMRQGPQLYQLQVSAPPYGHHFGASPLLPNGHYMIHAFWSQRERQRFAVLKSRNLIQASGVEVLTESEGHWFGKRHMSEDAILVAYGLNKDRKEHREEGRAIMRILKSHAENEPIV</sequence>
<gene>
    <name evidence="1" type="ORF">PENCOP_c001G01647</name>
</gene>
<keyword evidence="2" id="KW-1185">Reference proteome</keyword>
<accession>A0A1V6V9I7</accession>
<name>A0A1V6V9I7_9EURO</name>
<dbReference type="PANTHER" id="PTHR40628:SF1">
    <property type="entry name" value="CHROMO DOMAIN-CONTAINING PROTEIN"/>
    <property type="match status" value="1"/>
</dbReference>
<reference evidence="2" key="1">
    <citation type="journal article" date="2017" name="Nat. Microbiol.">
        <title>Global analysis of biosynthetic gene clusters reveals vast potential of secondary metabolite production in Penicillium species.</title>
        <authorList>
            <person name="Nielsen J.C."/>
            <person name="Grijseels S."/>
            <person name="Prigent S."/>
            <person name="Ji B."/>
            <person name="Dainat J."/>
            <person name="Nielsen K.F."/>
            <person name="Frisvad J.C."/>
            <person name="Workman M."/>
            <person name="Nielsen J."/>
        </authorList>
    </citation>
    <scope>NUCLEOTIDE SEQUENCE [LARGE SCALE GENOMIC DNA]</scope>
    <source>
        <strain evidence="2">IBT 31321</strain>
    </source>
</reference>
<dbReference type="PANTHER" id="PTHR40628">
    <property type="entry name" value="CHROMO DOMAIN-CONTAINING PROTEIN"/>
    <property type="match status" value="1"/>
</dbReference>